<organism evidence="1 2">
    <name type="scientific">Candidatus Endolissoclinum faulkneri L2</name>
    <dbReference type="NCBI Taxonomy" id="1193729"/>
    <lineage>
        <taxon>Bacteria</taxon>
        <taxon>Pseudomonadati</taxon>
        <taxon>Pseudomonadota</taxon>
        <taxon>Alphaproteobacteria</taxon>
        <taxon>Rhodospirillales</taxon>
        <taxon>Rhodospirillaceae</taxon>
        <taxon>Candidatus Endolissoclinum</taxon>
    </lineage>
</organism>
<dbReference type="EMBL" id="CP003539">
    <property type="protein sequence ID" value="AFX99504.1"/>
    <property type="molecule type" value="Genomic_DNA"/>
</dbReference>
<reference evidence="1 2" key="1">
    <citation type="journal article" date="2012" name="Proc. Natl. Acad. Sci. U.S.A.">
        <title>Genome streamlining and chemical defense in a coral reef symbiosis.</title>
        <authorList>
            <person name="Kwan J.C."/>
            <person name="Donia M.S."/>
            <person name="Han A.W."/>
            <person name="Hirose E."/>
            <person name="Haygood M.G."/>
            <person name="Schmidt E.W."/>
        </authorList>
    </citation>
    <scope>NUCLEOTIDE SEQUENCE [LARGE SCALE GENOMIC DNA]</scope>
    <source>
        <strain evidence="1 2">L2</strain>
    </source>
</reference>
<dbReference type="HOGENOM" id="CLU_3197422_0_0_5"/>
<name>K7YSK5_9PROT</name>
<proteinExistence type="predicted"/>
<evidence type="ECO:0000313" key="1">
    <source>
        <dbReference type="EMBL" id="AFX99504.1"/>
    </source>
</evidence>
<dbReference type="AlphaFoldDB" id="K7YSK5"/>
<dbReference type="Proteomes" id="UP000010077">
    <property type="component" value="Chromosome"/>
</dbReference>
<evidence type="ECO:0000313" key="2">
    <source>
        <dbReference type="Proteomes" id="UP000010077"/>
    </source>
</evidence>
<sequence>MIFEKSSVLCMKYEYFDNFTIYHCALRKKQKTIIVLALCLSYFMK</sequence>
<gene>
    <name evidence="1" type="ORF">A1OE_1331</name>
</gene>
<accession>K7YSK5</accession>
<keyword evidence="2" id="KW-1185">Reference proteome</keyword>
<dbReference type="KEGG" id="thal:A1OE_1331"/>
<protein>
    <submittedName>
        <fullName evidence="1">Uncharacterized protein</fullName>
    </submittedName>
</protein>